<dbReference type="Gene3D" id="3.30.63.10">
    <property type="entry name" value="Guanylate Kinase phosphate binding domain"/>
    <property type="match status" value="1"/>
</dbReference>
<evidence type="ECO:0000256" key="6">
    <source>
        <dbReference type="ARBA" id="ARBA00022777"/>
    </source>
</evidence>
<dbReference type="SMART" id="SM00072">
    <property type="entry name" value="GuKc"/>
    <property type="match status" value="1"/>
</dbReference>
<dbReference type="CDD" id="cd00071">
    <property type="entry name" value="GMPK"/>
    <property type="match status" value="1"/>
</dbReference>
<proteinExistence type="inferred from homology"/>
<dbReference type="HAMAP" id="MF_00328">
    <property type="entry name" value="Guanylate_kinase"/>
    <property type="match status" value="1"/>
</dbReference>
<name>A0A7C0WSY7_9BACT</name>
<dbReference type="Gene3D" id="3.40.50.300">
    <property type="entry name" value="P-loop containing nucleotide triphosphate hydrolases"/>
    <property type="match status" value="1"/>
</dbReference>
<dbReference type="PROSITE" id="PS50052">
    <property type="entry name" value="GUANYLATE_KINASE_2"/>
    <property type="match status" value="1"/>
</dbReference>
<keyword evidence="6 9" id="KW-0418">Kinase</keyword>
<dbReference type="InterPro" id="IPR008145">
    <property type="entry name" value="GK/Ca_channel_bsu"/>
</dbReference>
<comment type="catalytic activity">
    <reaction evidence="9">
        <text>GMP + ATP = GDP + ADP</text>
        <dbReference type="Rhea" id="RHEA:20780"/>
        <dbReference type="ChEBI" id="CHEBI:30616"/>
        <dbReference type="ChEBI" id="CHEBI:58115"/>
        <dbReference type="ChEBI" id="CHEBI:58189"/>
        <dbReference type="ChEBI" id="CHEBI:456216"/>
        <dbReference type="EC" id="2.7.4.8"/>
    </reaction>
</comment>
<protein>
    <recommendedName>
        <fullName evidence="3 9">Guanylate kinase</fullName>
        <ecNumber evidence="2 9">2.7.4.8</ecNumber>
    </recommendedName>
    <alternativeName>
        <fullName evidence="8 9">GMP kinase</fullName>
    </alternativeName>
</protein>
<sequence length="202" mass="23205">MKGRLFVFSAPSGCGKTTILKGVFERIDGLKFSISSTTRAPRKGERDGVDYFFITEQEFRTRVRQNRFLEWAEVHGNLYGTDRKQVEEALNCGLDLIMDIDVQGARQVKCAMPEAVTVFILPPSWKELERRLRDRGTDDEDSIRRRLQNAYAEVSEAYWYDYAIVNDAIDKAIEEVVHIITSFRLQTSRLAGFISGLLSQKR</sequence>
<dbReference type="InterPro" id="IPR027417">
    <property type="entry name" value="P-loop_NTPase"/>
</dbReference>
<dbReference type="InterPro" id="IPR020590">
    <property type="entry name" value="Guanylate_kinase_CS"/>
</dbReference>
<keyword evidence="5 9" id="KW-0547">Nucleotide-binding</keyword>
<dbReference type="EMBL" id="DQZW01000150">
    <property type="protein sequence ID" value="HDL89893.1"/>
    <property type="molecule type" value="Genomic_DNA"/>
</dbReference>
<comment type="subcellular location">
    <subcellularLocation>
        <location evidence="9">Cytoplasm</location>
    </subcellularLocation>
</comment>
<keyword evidence="9" id="KW-0963">Cytoplasm</keyword>
<dbReference type="SUPFAM" id="SSF52540">
    <property type="entry name" value="P-loop containing nucleoside triphosphate hydrolases"/>
    <property type="match status" value="1"/>
</dbReference>
<comment type="caution">
    <text evidence="11">The sequence shown here is derived from an EMBL/GenBank/DDBJ whole genome shotgun (WGS) entry which is preliminary data.</text>
</comment>
<evidence type="ECO:0000256" key="1">
    <source>
        <dbReference type="ARBA" id="ARBA00005790"/>
    </source>
</evidence>
<dbReference type="GO" id="GO:0005829">
    <property type="term" value="C:cytosol"/>
    <property type="evidence" value="ECO:0007669"/>
    <property type="project" value="TreeGrafter"/>
</dbReference>
<dbReference type="PANTHER" id="PTHR23117">
    <property type="entry name" value="GUANYLATE KINASE-RELATED"/>
    <property type="match status" value="1"/>
</dbReference>
<comment type="similarity">
    <text evidence="1 9">Belongs to the guanylate kinase family.</text>
</comment>
<keyword evidence="4 9" id="KW-0808">Transferase</keyword>
<gene>
    <name evidence="9" type="primary">gmk</name>
    <name evidence="11" type="ORF">ENG14_03210</name>
</gene>
<dbReference type="GO" id="GO:0005524">
    <property type="term" value="F:ATP binding"/>
    <property type="evidence" value="ECO:0007669"/>
    <property type="project" value="UniProtKB-UniRule"/>
</dbReference>
<dbReference type="FunFam" id="3.30.63.10:FF:000002">
    <property type="entry name" value="Guanylate kinase 1"/>
    <property type="match status" value="1"/>
</dbReference>
<evidence type="ECO:0000256" key="9">
    <source>
        <dbReference type="HAMAP-Rule" id="MF_00328"/>
    </source>
</evidence>
<dbReference type="AlphaFoldDB" id="A0A7C0WSY7"/>
<dbReference type="InterPro" id="IPR017665">
    <property type="entry name" value="Guanylate_kinase"/>
</dbReference>
<dbReference type="Proteomes" id="UP000886355">
    <property type="component" value="Unassembled WGS sequence"/>
</dbReference>
<keyword evidence="7 9" id="KW-0067">ATP-binding</keyword>
<accession>A0A7C0WSY7</accession>
<evidence type="ECO:0000256" key="5">
    <source>
        <dbReference type="ARBA" id="ARBA00022741"/>
    </source>
</evidence>
<comment type="function">
    <text evidence="9">Essential for recycling GMP and indirectly, cGMP.</text>
</comment>
<dbReference type="Pfam" id="PF00625">
    <property type="entry name" value="Guanylate_kin"/>
    <property type="match status" value="1"/>
</dbReference>
<evidence type="ECO:0000256" key="2">
    <source>
        <dbReference type="ARBA" id="ARBA00012961"/>
    </source>
</evidence>
<dbReference type="PANTHER" id="PTHR23117:SF13">
    <property type="entry name" value="GUANYLATE KINASE"/>
    <property type="match status" value="1"/>
</dbReference>
<feature type="domain" description="Guanylate kinase-like" evidence="10">
    <location>
        <begin position="3"/>
        <end position="181"/>
    </location>
</feature>
<evidence type="ECO:0000256" key="3">
    <source>
        <dbReference type="ARBA" id="ARBA00016296"/>
    </source>
</evidence>
<dbReference type="NCBIfam" id="TIGR03263">
    <property type="entry name" value="guanyl_kin"/>
    <property type="match status" value="1"/>
</dbReference>
<organism evidence="11">
    <name type="scientific">Thermodesulforhabdus norvegica</name>
    <dbReference type="NCBI Taxonomy" id="39841"/>
    <lineage>
        <taxon>Bacteria</taxon>
        <taxon>Pseudomonadati</taxon>
        <taxon>Thermodesulfobacteriota</taxon>
        <taxon>Syntrophobacteria</taxon>
        <taxon>Syntrophobacterales</taxon>
        <taxon>Thermodesulforhabdaceae</taxon>
        <taxon>Thermodesulforhabdus</taxon>
    </lineage>
</organism>
<evidence type="ECO:0000313" key="11">
    <source>
        <dbReference type="EMBL" id="HDL89893.1"/>
    </source>
</evidence>
<evidence type="ECO:0000256" key="7">
    <source>
        <dbReference type="ARBA" id="ARBA00022840"/>
    </source>
</evidence>
<evidence type="ECO:0000259" key="10">
    <source>
        <dbReference type="PROSITE" id="PS50052"/>
    </source>
</evidence>
<dbReference type="EC" id="2.7.4.8" evidence="2 9"/>
<dbReference type="PROSITE" id="PS00856">
    <property type="entry name" value="GUANYLATE_KINASE_1"/>
    <property type="match status" value="1"/>
</dbReference>
<evidence type="ECO:0000256" key="8">
    <source>
        <dbReference type="ARBA" id="ARBA00030128"/>
    </source>
</evidence>
<evidence type="ECO:0000256" key="4">
    <source>
        <dbReference type="ARBA" id="ARBA00022679"/>
    </source>
</evidence>
<reference evidence="11" key="1">
    <citation type="journal article" date="2020" name="mSystems">
        <title>Genome- and Community-Level Interaction Insights into Carbon Utilization and Element Cycling Functions of Hydrothermarchaeota in Hydrothermal Sediment.</title>
        <authorList>
            <person name="Zhou Z."/>
            <person name="Liu Y."/>
            <person name="Xu W."/>
            <person name="Pan J."/>
            <person name="Luo Z.H."/>
            <person name="Li M."/>
        </authorList>
    </citation>
    <scope>NUCLEOTIDE SEQUENCE [LARGE SCALE GENOMIC DNA]</scope>
    <source>
        <strain evidence="11">HyVt-19</strain>
    </source>
</reference>
<dbReference type="InterPro" id="IPR008144">
    <property type="entry name" value="Guanylate_kin-like_dom"/>
</dbReference>
<feature type="binding site" evidence="9">
    <location>
        <begin position="10"/>
        <end position="17"/>
    </location>
    <ligand>
        <name>ATP</name>
        <dbReference type="ChEBI" id="CHEBI:30616"/>
    </ligand>
</feature>
<dbReference type="GO" id="GO:0004385">
    <property type="term" value="F:GMP kinase activity"/>
    <property type="evidence" value="ECO:0007669"/>
    <property type="project" value="UniProtKB-UniRule"/>
</dbReference>